<dbReference type="PANTHER" id="PTHR30183">
    <property type="entry name" value="MOLYBDENUM TRANSPORT SYSTEM PERMEASE PROTEIN MODB"/>
    <property type="match status" value="1"/>
</dbReference>
<dbReference type="CDD" id="cd06261">
    <property type="entry name" value="TM_PBP2"/>
    <property type="match status" value="1"/>
</dbReference>
<evidence type="ECO:0000256" key="3">
    <source>
        <dbReference type="ARBA" id="ARBA00022475"/>
    </source>
</evidence>
<evidence type="ECO:0000256" key="6">
    <source>
        <dbReference type="ARBA" id="ARBA00023136"/>
    </source>
</evidence>
<feature type="domain" description="ABC transmembrane type-1" evidence="8">
    <location>
        <begin position="343"/>
        <end position="533"/>
    </location>
</feature>
<evidence type="ECO:0000256" key="5">
    <source>
        <dbReference type="ARBA" id="ARBA00022989"/>
    </source>
</evidence>
<evidence type="ECO:0000313" key="9">
    <source>
        <dbReference type="EMBL" id="SDO19412.1"/>
    </source>
</evidence>
<evidence type="ECO:0000313" key="10">
    <source>
        <dbReference type="Proteomes" id="UP000198793"/>
    </source>
</evidence>
<evidence type="ECO:0000256" key="7">
    <source>
        <dbReference type="RuleBase" id="RU363032"/>
    </source>
</evidence>
<keyword evidence="5 7" id="KW-1133">Transmembrane helix</keyword>
<dbReference type="InterPro" id="IPR035906">
    <property type="entry name" value="MetI-like_sf"/>
</dbReference>
<feature type="transmembrane region" description="Helical" evidence="7">
    <location>
        <begin position="411"/>
        <end position="433"/>
    </location>
</feature>
<feature type="transmembrane region" description="Helical" evidence="7">
    <location>
        <begin position="300"/>
        <end position="323"/>
    </location>
</feature>
<feature type="domain" description="ABC transmembrane type-1" evidence="8">
    <location>
        <begin position="67"/>
        <end position="269"/>
    </location>
</feature>
<dbReference type="GO" id="GO:0055085">
    <property type="term" value="P:transmembrane transport"/>
    <property type="evidence" value="ECO:0007669"/>
    <property type="project" value="InterPro"/>
</dbReference>
<feature type="transmembrane region" description="Helical" evidence="7">
    <location>
        <begin position="66"/>
        <end position="90"/>
    </location>
</feature>
<keyword evidence="4 7" id="KW-0812">Transmembrane</keyword>
<reference evidence="9 10" key="1">
    <citation type="submission" date="2016-10" db="EMBL/GenBank/DDBJ databases">
        <authorList>
            <person name="de Groot N.N."/>
        </authorList>
    </citation>
    <scope>NUCLEOTIDE SEQUENCE [LARGE SCALE GENOMIC DNA]</scope>
    <source>
        <strain evidence="10">L7-484,KACC 16230,DSM 25025</strain>
    </source>
</reference>
<dbReference type="AlphaFoldDB" id="A0A1H0HJQ5"/>
<accession>A0A1H0HJQ5</accession>
<evidence type="ECO:0000256" key="1">
    <source>
        <dbReference type="ARBA" id="ARBA00004651"/>
    </source>
</evidence>
<dbReference type="InterPro" id="IPR000515">
    <property type="entry name" value="MetI-like"/>
</dbReference>
<keyword evidence="10" id="KW-1185">Reference proteome</keyword>
<feature type="transmembrane region" description="Helical" evidence="7">
    <location>
        <begin position="212"/>
        <end position="233"/>
    </location>
</feature>
<dbReference type="PANTHER" id="PTHR30183:SF9">
    <property type="entry name" value="THIAMINE TRANSPORT SYSTEM PERMEASE PROTEIN THIP"/>
    <property type="match status" value="1"/>
</dbReference>
<evidence type="ECO:0000256" key="2">
    <source>
        <dbReference type="ARBA" id="ARBA00022448"/>
    </source>
</evidence>
<feature type="transmembrane region" description="Helical" evidence="7">
    <location>
        <begin position="23"/>
        <end position="46"/>
    </location>
</feature>
<evidence type="ECO:0000256" key="4">
    <source>
        <dbReference type="ARBA" id="ARBA00022692"/>
    </source>
</evidence>
<dbReference type="SUPFAM" id="SSF161098">
    <property type="entry name" value="MetI-like"/>
    <property type="match status" value="2"/>
</dbReference>
<gene>
    <name evidence="9" type="ORF">SAMN05192530_104136</name>
</gene>
<feature type="transmembrane region" description="Helical" evidence="7">
    <location>
        <begin position="146"/>
        <end position="169"/>
    </location>
</feature>
<dbReference type="GO" id="GO:0005886">
    <property type="term" value="C:plasma membrane"/>
    <property type="evidence" value="ECO:0007669"/>
    <property type="project" value="UniProtKB-SubCell"/>
</dbReference>
<feature type="transmembrane region" description="Helical" evidence="7">
    <location>
        <begin position="102"/>
        <end position="126"/>
    </location>
</feature>
<comment type="similarity">
    <text evidence="7">Belongs to the binding-protein-dependent transport system permease family.</text>
</comment>
<evidence type="ECO:0000259" key="8">
    <source>
        <dbReference type="PROSITE" id="PS50928"/>
    </source>
</evidence>
<feature type="transmembrane region" description="Helical" evidence="7">
    <location>
        <begin position="472"/>
        <end position="493"/>
    </location>
</feature>
<dbReference type="PROSITE" id="PS50928">
    <property type="entry name" value="ABC_TM1"/>
    <property type="match status" value="2"/>
</dbReference>
<dbReference type="EMBL" id="FNIT01000004">
    <property type="protein sequence ID" value="SDO19412.1"/>
    <property type="molecule type" value="Genomic_DNA"/>
</dbReference>
<comment type="subcellular location">
    <subcellularLocation>
        <location evidence="1 7">Cell membrane</location>
        <topology evidence="1 7">Multi-pass membrane protein</topology>
    </subcellularLocation>
</comment>
<feature type="transmembrane region" description="Helical" evidence="7">
    <location>
        <begin position="343"/>
        <end position="365"/>
    </location>
</feature>
<dbReference type="STRING" id="1166073.SAMN05192530_104136"/>
<dbReference type="Gene3D" id="1.10.3720.10">
    <property type="entry name" value="MetI-like"/>
    <property type="match status" value="2"/>
</dbReference>
<feature type="transmembrane region" description="Helical" evidence="7">
    <location>
        <begin position="513"/>
        <end position="533"/>
    </location>
</feature>
<organism evidence="9 10">
    <name type="scientific">Aureimonas jatrophae</name>
    <dbReference type="NCBI Taxonomy" id="1166073"/>
    <lineage>
        <taxon>Bacteria</taxon>
        <taxon>Pseudomonadati</taxon>
        <taxon>Pseudomonadota</taxon>
        <taxon>Alphaproteobacteria</taxon>
        <taxon>Hyphomicrobiales</taxon>
        <taxon>Aurantimonadaceae</taxon>
        <taxon>Aureimonas</taxon>
    </lineage>
</organism>
<keyword evidence="6 7" id="KW-0472">Membrane</keyword>
<dbReference type="Proteomes" id="UP000198793">
    <property type="component" value="Unassembled WGS sequence"/>
</dbReference>
<dbReference type="OrthoDB" id="7066776at2"/>
<keyword evidence="3" id="KW-1003">Cell membrane</keyword>
<dbReference type="Pfam" id="PF00528">
    <property type="entry name" value="BPD_transp_1"/>
    <property type="match status" value="2"/>
</dbReference>
<sequence length="545" mass="55210">MVAGDGPAISAVLAPADRRLRRALGLAGGLVAFGFLAGALLAVPLVTGLWPAAPLALLQDPYLRGIVAFTLEQAALSALLSLALGIPLGLALHRTRLPGRAFVLRLFLVPQALPPLVGALGLLAVFGRGGWLGDAFALAGLPRPSIYGLAGILLAHVFFNAALVARLVYGALGAVPHESWRIAGQLGLSPLAVLRHVEGPAVLRALPQAASLVFALCVTSFTLVLVLGGGPAATTVEVAVYQALRYDFDPGRALALALLQIGLVALALAPLLMIGGSTADLGLGHAGAARRFDRPSRGRTVLDGFVIALGLALLLCPLAALVANGLAADLGRLVGDPAVARAALTSLLVAVPAALLGLGLSLALALAAAGGGTFARLAAGGASALVLVVPPIVVGAGWFLLLRGTGDVARLAPVVVVVAQAVLILPYGVRLFLPAIVEADRRHGRLALGLGLTGWARLRHLEGPALRRPASLALGLALAVSLGDLSTVALFGSTDFTTLPLLLLQRMGSYRSADAAGLALLLGLGVLAVLLAAEVSGRQRGETRA</sequence>
<protein>
    <submittedName>
        <fullName evidence="9">Thiamine transport system permease protein</fullName>
    </submittedName>
</protein>
<feature type="transmembrane region" description="Helical" evidence="7">
    <location>
        <begin position="253"/>
        <end position="274"/>
    </location>
</feature>
<feature type="transmembrane region" description="Helical" evidence="7">
    <location>
        <begin position="377"/>
        <end position="399"/>
    </location>
</feature>
<name>A0A1H0HJQ5_9HYPH</name>
<proteinExistence type="inferred from homology"/>
<keyword evidence="2 7" id="KW-0813">Transport</keyword>